<dbReference type="InterPro" id="IPR037010">
    <property type="entry name" value="VitB12-dep_Met_synth_activ_sf"/>
</dbReference>
<evidence type="ECO:0000313" key="2">
    <source>
        <dbReference type="Proteomes" id="UP000218387"/>
    </source>
</evidence>
<name>A0A4P9C3A8_EUBML</name>
<keyword evidence="2" id="KW-1185">Reference proteome</keyword>
<sequence length="223" mass="24491">MFHYFLLGYINVKVCYNAIKNLIKEVIFMNGQIFNPIPFEITMDTLNDALKLRNRKRLLNQAQILLDQTNAAAVPKALVISGSVDEKTETRIVINGAAFTSPKLMANLDEGDALYAYIATCGTEIDAYAASLTDQMDLFMMDGIMNLLVGAGKAFVSKQVGSAASWPDIYDYVPGAGEAWPKEEQVKLFNLFGGYPAEIGVSMEDAAFVLPRRSTIGILSKTK</sequence>
<dbReference type="Gene3D" id="3.40.109.40">
    <property type="match status" value="1"/>
</dbReference>
<dbReference type="GO" id="GO:0008705">
    <property type="term" value="F:methionine synthase activity"/>
    <property type="evidence" value="ECO:0007669"/>
    <property type="project" value="InterPro"/>
</dbReference>
<protein>
    <submittedName>
        <fullName evidence="1">Uncharacterized protein</fullName>
    </submittedName>
</protein>
<accession>A0A4P9C3A8</accession>
<dbReference type="Proteomes" id="UP000218387">
    <property type="component" value="Chromosome"/>
</dbReference>
<reference evidence="1 2" key="1">
    <citation type="submission" date="2018-05" db="EMBL/GenBank/DDBJ databases">
        <title>Genome comparison of Eubacterium sp.</title>
        <authorList>
            <person name="Feng Y."/>
            <person name="Sanchez-Andrea I."/>
            <person name="Stams A.J.M."/>
            <person name="De Vos W.M."/>
        </authorList>
    </citation>
    <scope>NUCLEOTIDE SEQUENCE [LARGE SCALE GENOMIC DNA]</scope>
    <source>
        <strain evidence="1 2">YI</strain>
    </source>
</reference>
<dbReference type="KEGG" id="emt:CPZ25_000085"/>
<evidence type="ECO:0000313" key="1">
    <source>
        <dbReference type="EMBL" id="QCT69767.1"/>
    </source>
</evidence>
<dbReference type="EMBL" id="CP029487">
    <property type="protein sequence ID" value="QCT69767.1"/>
    <property type="molecule type" value="Genomic_DNA"/>
</dbReference>
<dbReference type="AlphaFoldDB" id="A0A4P9C3A8"/>
<dbReference type="SUPFAM" id="SSF56507">
    <property type="entry name" value="Methionine synthase activation domain-like"/>
    <property type="match status" value="1"/>
</dbReference>
<gene>
    <name evidence="1" type="ORF">CPZ25_000085</name>
</gene>
<proteinExistence type="predicted"/>
<organism evidence="1 2">
    <name type="scientific">Eubacterium maltosivorans</name>
    <dbReference type="NCBI Taxonomy" id="2041044"/>
    <lineage>
        <taxon>Bacteria</taxon>
        <taxon>Bacillati</taxon>
        <taxon>Bacillota</taxon>
        <taxon>Clostridia</taxon>
        <taxon>Eubacteriales</taxon>
        <taxon>Eubacteriaceae</taxon>
        <taxon>Eubacterium</taxon>
    </lineage>
</organism>